<proteinExistence type="predicted"/>
<evidence type="ECO:0000256" key="5">
    <source>
        <dbReference type="ARBA" id="ARBA00023004"/>
    </source>
</evidence>
<keyword evidence="9" id="KW-1185">Reference proteome</keyword>
<keyword evidence="4" id="KW-0560">Oxidoreductase</keyword>
<keyword evidence="5" id="KW-0408">Iron</keyword>
<gene>
    <name evidence="8" type="ORF">C7999DRAFT_27786</name>
</gene>
<feature type="domain" description="Prolyl 4-hydroxylase alpha subunit" evidence="7">
    <location>
        <begin position="82"/>
        <end position="333"/>
    </location>
</feature>
<dbReference type="GO" id="GO:0005783">
    <property type="term" value="C:endoplasmic reticulum"/>
    <property type="evidence" value="ECO:0007669"/>
    <property type="project" value="TreeGrafter"/>
</dbReference>
<dbReference type="GO" id="GO:0031418">
    <property type="term" value="F:L-ascorbic acid binding"/>
    <property type="evidence" value="ECO:0007669"/>
    <property type="project" value="InterPro"/>
</dbReference>
<organism evidence="8 9">
    <name type="scientific">Corynascus novoguineensis</name>
    <dbReference type="NCBI Taxonomy" id="1126955"/>
    <lineage>
        <taxon>Eukaryota</taxon>
        <taxon>Fungi</taxon>
        <taxon>Dikarya</taxon>
        <taxon>Ascomycota</taxon>
        <taxon>Pezizomycotina</taxon>
        <taxon>Sordariomycetes</taxon>
        <taxon>Sordariomycetidae</taxon>
        <taxon>Sordariales</taxon>
        <taxon>Chaetomiaceae</taxon>
        <taxon>Corynascus</taxon>
    </lineage>
</organism>
<dbReference type="GO" id="GO:0005506">
    <property type="term" value="F:iron ion binding"/>
    <property type="evidence" value="ECO:0007669"/>
    <property type="project" value="InterPro"/>
</dbReference>
<evidence type="ECO:0000313" key="8">
    <source>
        <dbReference type="EMBL" id="KAK4251709.1"/>
    </source>
</evidence>
<name>A0AAN7D0U2_9PEZI</name>
<dbReference type="SMART" id="SM00702">
    <property type="entry name" value="P4Hc"/>
    <property type="match status" value="1"/>
</dbReference>
<dbReference type="Proteomes" id="UP001303647">
    <property type="component" value="Unassembled WGS sequence"/>
</dbReference>
<evidence type="ECO:0000313" key="9">
    <source>
        <dbReference type="Proteomes" id="UP001303647"/>
    </source>
</evidence>
<comment type="caution">
    <text evidence="8">The sequence shown here is derived from an EMBL/GenBank/DDBJ whole genome shotgun (WGS) entry which is preliminary data.</text>
</comment>
<evidence type="ECO:0000256" key="3">
    <source>
        <dbReference type="ARBA" id="ARBA00022964"/>
    </source>
</evidence>
<comment type="cofactor">
    <cofactor evidence="1">
        <name>L-ascorbate</name>
        <dbReference type="ChEBI" id="CHEBI:38290"/>
    </cofactor>
</comment>
<dbReference type="AlphaFoldDB" id="A0AAN7D0U2"/>
<evidence type="ECO:0000256" key="6">
    <source>
        <dbReference type="SAM" id="MobiDB-lite"/>
    </source>
</evidence>
<dbReference type="Gene3D" id="2.60.120.620">
    <property type="entry name" value="q2cbj1_9rhob like domain"/>
    <property type="match status" value="1"/>
</dbReference>
<reference evidence="8" key="2">
    <citation type="submission" date="2023-05" db="EMBL/GenBank/DDBJ databases">
        <authorList>
            <consortium name="Lawrence Berkeley National Laboratory"/>
            <person name="Steindorff A."/>
            <person name="Hensen N."/>
            <person name="Bonometti L."/>
            <person name="Westerberg I."/>
            <person name="Brannstrom I.O."/>
            <person name="Guillou S."/>
            <person name="Cros-Aarteil S."/>
            <person name="Calhoun S."/>
            <person name="Haridas S."/>
            <person name="Kuo A."/>
            <person name="Mondo S."/>
            <person name="Pangilinan J."/>
            <person name="Riley R."/>
            <person name="Labutti K."/>
            <person name="Andreopoulos B."/>
            <person name="Lipzen A."/>
            <person name="Chen C."/>
            <person name="Yanf M."/>
            <person name="Daum C."/>
            <person name="Ng V."/>
            <person name="Clum A."/>
            <person name="Ohm R."/>
            <person name="Martin F."/>
            <person name="Silar P."/>
            <person name="Natvig D."/>
            <person name="Lalanne C."/>
            <person name="Gautier V."/>
            <person name="Ament-Velasquez S.L."/>
            <person name="Kruys A."/>
            <person name="Hutchinson M.I."/>
            <person name="Powell A.J."/>
            <person name="Barry K."/>
            <person name="Miller A.N."/>
            <person name="Grigoriev I.V."/>
            <person name="Debuchy R."/>
            <person name="Gladieux P."/>
            <person name="Thoren M.H."/>
            <person name="Johannesson H."/>
        </authorList>
    </citation>
    <scope>NUCLEOTIDE SEQUENCE</scope>
    <source>
        <strain evidence="8">CBS 359.72</strain>
    </source>
</reference>
<dbReference type="InterPro" id="IPR044862">
    <property type="entry name" value="Pro_4_hyd_alph_FE2OG_OXY"/>
</dbReference>
<dbReference type="InterPro" id="IPR006620">
    <property type="entry name" value="Pro_4_hyd_alph"/>
</dbReference>
<dbReference type="GO" id="GO:0004656">
    <property type="term" value="F:procollagen-proline 4-dioxygenase activity"/>
    <property type="evidence" value="ECO:0007669"/>
    <property type="project" value="TreeGrafter"/>
</dbReference>
<keyword evidence="3" id="KW-0223">Dioxygenase</keyword>
<feature type="region of interest" description="Disordered" evidence="6">
    <location>
        <begin position="108"/>
        <end position="140"/>
    </location>
</feature>
<dbReference type="EMBL" id="MU857604">
    <property type="protein sequence ID" value="KAK4251709.1"/>
    <property type="molecule type" value="Genomic_DNA"/>
</dbReference>
<keyword evidence="2" id="KW-0479">Metal-binding</keyword>
<accession>A0AAN7D0U2</accession>
<dbReference type="PANTHER" id="PTHR10869:SF241">
    <property type="entry name" value="FE2OG DIOXYGENASE DOMAIN-CONTAINING PROTEIN"/>
    <property type="match status" value="1"/>
</dbReference>
<reference evidence="8" key="1">
    <citation type="journal article" date="2023" name="Mol. Phylogenet. Evol.">
        <title>Genome-scale phylogeny and comparative genomics of the fungal order Sordariales.</title>
        <authorList>
            <person name="Hensen N."/>
            <person name="Bonometti L."/>
            <person name="Westerberg I."/>
            <person name="Brannstrom I.O."/>
            <person name="Guillou S."/>
            <person name="Cros-Aarteil S."/>
            <person name="Calhoun S."/>
            <person name="Haridas S."/>
            <person name="Kuo A."/>
            <person name="Mondo S."/>
            <person name="Pangilinan J."/>
            <person name="Riley R."/>
            <person name="LaButti K."/>
            <person name="Andreopoulos B."/>
            <person name="Lipzen A."/>
            <person name="Chen C."/>
            <person name="Yan M."/>
            <person name="Daum C."/>
            <person name="Ng V."/>
            <person name="Clum A."/>
            <person name="Steindorff A."/>
            <person name="Ohm R.A."/>
            <person name="Martin F."/>
            <person name="Silar P."/>
            <person name="Natvig D.O."/>
            <person name="Lalanne C."/>
            <person name="Gautier V."/>
            <person name="Ament-Velasquez S.L."/>
            <person name="Kruys A."/>
            <person name="Hutchinson M.I."/>
            <person name="Powell A.J."/>
            <person name="Barry K."/>
            <person name="Miller A.N."/>
            <person name="Grigoriev I.V."/>
            <person name="Debuchy R."/>
            <person name="Gladieux P."/>
            <person name="Hiltunen Thoren M."/>
            <person name="Johannesson H."/>
        </authorList>
    </citation>
    <scope>NUCLEOTIDE SEQUENCE</scope>
    <source>
        <strain evidence="8">CBS 359.72</strain>
    </source>
</reference>
<evidence type="ECO:0000256" key="2">
    <source>
        <dbReference type="ARBA" id="ARBA00022723"/>
    </source>
</evidence>
<dbReference type="PANTHER" id="PTHR10869">
    <property type="entry name" value="PROLYL 4-HYDROXYLASE ALPHA SUBUNIT"/>
    <property type="match status" value="1"/>
</dbReference>
<evidence type="ECO:0000256" key="4">
    <source>
        <dbReference type="ARBA" id="ARBA00023002"/>
    </source>
</evidence>
<protein>
    <recommendedName>
        <fullName evidence="7">Prolyl 4-hydroxylase alpha subunit domain-containing protein</fullName>
    </recommendedName>
</protein>
<evidence type="ECO:0000259" key="7">
    <source>
        <dbReference type="SMART" id="SM00702"/>
    </source>
</evidence>
<evidence type="ECO:0000256" key="1">
    <source>
        <dbReference type="ARBA" id="ARBA00001961"/>
    </source>
</evidence>
<dbReference type="InterPro" id="IPR045054">
    <property type="entry name" value="P4HA-like"/>
</dbReference>
<feature type="compositionally biased region" description="Basic and acidic residues" evidence="6">
    <location>
        <begin position="111"/>
        <end position="120"/>
    </location>
</feature>
<sequence length="348" mass="38349">MSQPPHPAPLHQQLLANLKTVFTESAAPPSRPRFTGPITPDYTSNPVTIPPTFLTTAPPDARPPTASRINFAASPLPEYAGLYAVVLDHVLSPSECAALLALAEASVPTVDAEKGDKDDGGSGSGGKKTLLRNGPDDPWGPALVNVGGGREVLWDTYRNGDRIVWDHQEVVNRIWARCLSAAEEAASDDGDAMRERFDKIGAGEEEIVGNMWEDWAAGRWEFLRVNERMRFLRYGKGGFFKPHCDAPFADTRDPSRNIQTIFTIHLYLNDSKAEVEEAELVGGATTFFSRDRKRRIDVNPKAGRVLIFQHKGLLHSGDDVLRGTKYTMRTDIIYELKLPETTQEGVVG</sequence>
<dbReference type="Pfam" id="PF13640">
    <property type="entry name" value="2OG-FeII_Oxy_3"/>
    <property type="match status" value="1"/>
</dbReference>